<dbReference type="InterPro" id="IPR029063">
    <property type="entry name" value="SAM-dependent_MTases_sf"/>
</dbReference>
<protein>
    <recommendedName>
        <fullName evidence="2">Methyltransferase domain-containing protein</fullName>
    </recommendedName>
</protein>
<organism evidence="1">
    <name type="scientific">marine sediment metagenome</name>
    <dbReference type="NCBI Taxonomy" id="412755"/>
    <lineage>
        <taxon>unclassified sequences</taxon>
        <taxon>metagenomes</taxon>
        <taxon>ecological metagenomes</taxon>
    </lineage>
</organism>
<dbReference type="SUPFAM" id="SSF53335">
    <property type="entry name" value="S-adenosyl-L-methionine-dependent methyltransferases"/>
    <property type="match status" value="1"/>
</dbReference>
<proteinExistence type="predicted"/>
<reference evidence="1" key="1">
    <citation type="journal article" date="2014" name="Front. Microbiol.">
        <title>High frequency of phylogenetically diverse reductive dehalogenase-homologous genes in deep subseafloor sedimentary metagenomes.</title>
        <authorList>
            <person name="Kawai M."/>
            <person name="Futagami T."/>
            <person name="Toyoda A."/>
            <person name="Takaki Y."/>
            <person name="Nishi S."/>
            <person name="Hori S."/>
            <person name="Arai W."/>
            <person name="Tsubouchi T."/>
            <person name="Morono Y."/>
            <person name="Uchiyama I."/>
            <person name="Ito T."/>
            <person name="Fujiyama A."/>
            <person name="Inagaki F."/>
            <person name="Takami H."/>
        </authorList>
    </citation>
    <scope>NUCLEOTIDE SEQUENCE</scope>
    <source>
        <strain evidence="1">Expedition CK06-06</strain>
    </source>
</reference>
<name>X1KI07_9ZZZZ</name>
<gene>
    <name evidence="1" type="ORF">S06H3_17317</name>
</gene>
<evidence type="ECO:0008006" key="2">
    <source>
        <dbReference type="Google" id="ProtNLM"/>
    </source>
</evidence>
<comment type="caution">
    <text evidence="1">The sequence shown here is derived from an EMBL/GenBank/DDBJ whole genome shotgun (WGS) entry which is preliminary data.</text>
</comment>
<dbReference type="AlphaFoldDB" id="X1KI07"/>
<sequence length="71" mass="8361">MEIEWKDEILYKDLIKWEKRLKSEAPFFKKLTESIEKEDLRVLDVSCGTGFHLIMHAKWGYSGIGIDITVM</sequence>
<dbReference type="Gene3D" id="3.40.50.150">
    <property type="entry name" value="Vaccinia Virus protein VP39"/>
    <property type="match status" value="1"/>
</dbReference>
<accession>X1KI07</accession>
<evidence type="ECO:0000313" key="1">
    <source>
        <dbReference type="EMBL" id="GAI06318.1"/>
    </source>
</evidence>
<dbReference type="EMBL" id="BARV01008648">
    <property type="protein sequence ID" value="GAI06318.1"/>
    <property type="molecule type" value="Genomic_DNA"/>
</dbReference>